<dbReference type="PROSITE" id="PS50011">
    <property type="entry name" value="PROTEIN_KINASE_DOM"/>
    <property type="match status" value="1"/>
</dbReference>
<dbReference type="NCBIfam" id="TIGR02630">
    <property type="entry name" value="xylose_isom_A"/>
    <property type="match status" value="1"/>
</dbReference>
<dbReference type="PANTHER" id="PTHR48408">
    <property type="match status" value="1"/>
</dbReference>
<dbReference type="GO" id="GO:0046872">
    <property type="term" value="F:metal ion binding"/>
    <property type="evidence" value="ECO:0007669"/>
    <property type="project" value="UniProtKB-KW"/>
</dbReference>
<accession>A0A812KI58</accession>
<feature type="domain" description="Cyclic nucleotide-binding" evidence="10">
    <location>
        <begin position="48"/>
        <end position="150"/>
    </location>
</feature>
<comment type="caution">
    <text evidence="11">The sequence shown here is derived from an EMBL/GenBank/DDBJ whole genome shotgun (WGS) entry which is preliminary data.</text>
</comment>
<comment type="catalytic activity">
    <reaction evidence="7 8">
        <text>alpha-D-xylose = alpha-D-xylulofuranose</text>
        <dbReference type="Rhea" id="RHEA:22816"/>
        <dbReference type="ChEBI" id="CHEBI:28518"/>
        <dbReference type="ChEBI" id="CHEBI:188998"/>
        <dbReference type="EC" id="5.3.1.5"/>
    </reaction>
</comment>
<dbReference type="InterPro" id="IPR013452">
    <property type="entry name" value="Xylose_isom_bac"/>
</dbReference>
<dbReference type="InterPro" id="IPR036237">
    <property type="entry name" value="Xyl_isomerase-like_sf"/>
</dbReference>
<dbReference type="GO" id="GO:0009045">
    <property type="term" value="F:xylose isomerase activity"/>
    <property type="evidence" value="ECO:0007669"/>
    <property type="project" value="UniProtKB-EC"/>
</dbReference>
<feature type="non-terminal residue" evidence="11">
    <location>
        <position position="1094"/>
    </location>
</feature>
<dbReference type="Gene3D" id="2.60.120.10">
    <property type="entry name" value="Jelly Rolls"/>
    <property type="match status" value="3"/>
</dbReference>
<dbReference type="PRINTS" id="PR00688">
    <property type="entry name" value="XYLOSISMRASE"/>
</dbReference>
<gene>
    <name evidence="11" type="primary">xylA</name>
    <name evidence="11" type="ORF">SNEC2469_LOCUS3065</name>
</gene>
<dbReference type="Gene3D" id="3.20.20.150">
    <property type="entry name" value="Divalent-metal-dependent TIM barrel enzymes"/>
    <property type="match status" value="1"/>
</dbReference>
<dbReference type="Gene3D" id="1.10.510.10">
    <property type="entry name" value="Transferase(Phosphotransferase) domain 1"/>
    <property type="match status" value="1"/>
</dbReference>
<dbReference type="InterPro" id="IPR018490">
    <property type="entry name" value="cNMP-bd_dom_sf"/>
</dbReference>
<dbReference type="PANTHER" id="PTHR48408:SF1">
    <property type="entry name" value="XYLOSE ISOMERASE"/>
    <property type="match status" value="1"/>
</dbReference>
<feature type="domain" description="Cyclic nucleotide-binding" evidence="10">
    <location>
        <begin position="752"/>
        <end position="863"/>
    </location>
</feature>
<evidence type="ECO:0000256" key="6">
    <source>
        <dbReference type="ARBA" id="ARBA00023277"/>
    </source>
</evidence>
<dbReference type="PROSITE" id="PS00889">
    <property type="entry name" value="CNMP_BINDING_2"/>
    <property type="match status" value="3"/>
</dbReference>
<comment type="similarity">
    <text evidence="1 8">Belongs to the xylose isomerase family.</text>
</comment>
<evidence type="ECO:0000256" key="5">
    <source>
        <dbReference type="ARBA" id="ARBA00023235"/>
    </source>
</evidence>
<name>A0A812KI58_9DINO</name>
<dbReference type="PROSITE" id="PS50042">
    <property type="entry name" value="CNMP_BINDING_3"/>
    <property type="match status" value="3"/>
</dbReference>
<dbReference type="InterPro" id="IPR011009">
    <property type="entry name" value="Kinase-like_dom_sf"/>
</dbReference>
<protein>
    <recommendedName>
        <fullName evidence="2 8">Xylose isomerase</fullName>
        <ecNumber evidence="2 8">5.3.1.5</ecNumber>
    </recommendedName>
</protein>
<dbReference type="SMART" id="SM00220">
    <property type="entry name" value="S_TKc"/>
    <property type="match status" value="1"/>
</dbReference>
<feature type="domain" description="Cyclic nucleotide-binding" evidence="10">
    <location>
        <begin position="682"/>
        <end position="749"/>
    </location>
</feature>
<dbReference type="SUPFAM" id="SSF56112">
    <property type="entry name" value="Protein kinase-like (PK-like)"/>
    <property type="match status" value="1"/>
</dbReference>
<proteinExistence type="inferred from homology"/>
<dbReference type="SUPFAM" id="SSF51206">
    <property type="entry name" value="cAMP-binding domain-like"/>
    <property type="match status" value="3"/>
</dbReference>
<keyword evidence="3 8" id="KW-0859">Xylose metabolism</keyword>
<dbReference type="InterPro" id="IPR000719">
    <property type="entry name" value="Prot_kinase_dom"/>
</dbReference>
<dbReference type="SUPFAM" id="SSF51658">
    <property type="entry name" value="Xylose isomerase-like"/>
    <property type="match status" value="1"/>
</dbReference>
<dbReference type="InterPro" id="IPR018488">
    <property type="entry name" value="cNMP-bd_CS"/>
</dbReference>
<dbReference type="PROSITE" id="PS51415">
    <property type="entry name" value="XYLOSE_ISOMERASE"/>
    <property type="match status" value="1"/>
</dbReference>
<evidence type="ECO:0000313" key="12">
    <source>
        <dbReference type="Proteomes" id="UP000601435"/>
    </source>
</evidence>
<evidence type="ECO:0000313" key="11">
    <source>
        <dbReference type="EMBL" id="CAE7224454.1"/>
    </source>
</evidence>
<dbReference type="EC" id="5.3.1.5" evidence="2 8"/>
<organism evidence="11 12">
    <name type="scientific">Symbiodinium necroappetens</name>
    <dbReference type="NCBI Taxonomy" id="1628268"/>
    <lineage>
        <taxon>Eukaryota</taxon>
        <taxon>Sar</taxon>
        <taxon>Alveolata</taxon>
        <taxon>Dinophyceae</taxon>
        <taxon>Suessiales</taxon>
        <taxon>Symbiodiniaceae</taxon>
        <taxon>Symbiodinium</taxon>
    </lineage>
</organism>
<keyword evidence="12" id="KW-1185">Reference proteome</keyword>
<dbReference type="InterPro" id="IPR000595">
    <property type="entry name" value="cNMP-bd_dom"/>
</dbReference>
<evidence type="ECO:0000256" key="2">
    <source>
        <dbReference type="ARBA" id="ARBA00011958"/>
    </source>
</evidence>
<keyword evidence="4 8" id="KW-0479">Metal-binding</keyword>
<evidence type="ECO:0000256" key="4">
    <source>
        <dbReference type="ARBA" id="ARBA00022723"/>
    </source>
</evidence>
<reference evidence="11" key="1">
    <citation type="submission" date="2021-02" db="EMBL/GenBank/DDBJ databases">
        <authorList>
            <person name="Dougan E. K."/>
            <person name="Rhodes N."/>
            <person name="Thang M."/>
            <person name="Chan C."/>
        </authorList>
    </citation>
    <scope>NUCLEOTIDE SEQUENCE</scope>
</reference>
<dbReference type="OrthoDB" id="1730074at2759"/>
<dbReference type="CDD" id="cd00038">
    <property type="entry name" value="CAP_ED"/>
    <property type="match status" value="3"/>
</dbReference>
<dbReference type="Gene3D" id="3.30.200.20">
    <property type="entry name" value="Phosphorylase Kinase, domain 1"/>
    <property type="match status" value="1"/>
</dbReference>
<evidence type="ECO:0000256" key="1">
    <source>
        <dbReference type="ARBA" id="ARBA00005765"/>
    </source>
</evidence>
<feature type="domain" description="Protein kinase" evidence="9">
    <location>
        <begin position="902"/>
        <end position="1094"/>
    </location>
</feature>
<dbReference type="Pfam" id="PF00027">
    <property type="entry name" value="cNMP_binding"/>
    <property type="match status" value="3"/>
</dbReference>
<dbReference type="NCBIfam" id="NF003998">
    <property type="entry name" value="PRK05474.1"/>
    <property type="match status" value="1"/>
</dbReference>
<keyword evidence="5 8" id="KW-0413">Isomerase</keyword>
<dbReference type="PROSITE" id="PS00888">
    <property type="entry name" value="CNMP_BINDING_1"/>
    <property type="match status" value="2"/>
</dbReference>
<dbReference type="EMBL" id="CAJNJA010007427">
    <property type="protein sequence ID" value="CAE7224454.1"/>
    <property type="molecule type" value="Genomic_DNA"/>
</dbReference>
<keyword evidence="6 8" id="KW-0119">Carbohydrate metabolism</keyword>
<evidence type="ECO:0000259" key="9">
    <source>
        <dbReference type="PROSITE" id="PS50011"/>
    </source>
</evidence>
<sequence>MGCSVSYGPEEITIGAVTQKRKGKDSKKAELANKDYQDRIEFLLTVPLFQRLPKDEHPVVASMCEGCKFKRDDQIIKQGARGEEFFVIRRGQAEVFVKKTNGQKEKIATLKAGDHFGEGALLRDEPRAATVVALSDMHTLKIKRTDFQALGLHQKLKFGRRAAVSSGKRFNKAKEPAPKTPEDMKLITQAIMSNENLSVIGNLEEKIPALAEVMWKEYVKAGRHIITEGDVQADFFYIVHEGKCLPSTKKKDSFDDRKFGGQKIVLGVYRRGPESTNPLAFKYYQPDELVMGKKMRDWCRFAVSWWHTFNGQMGTDPFSNVKTHVRPWDVDSSLDTFLARVDVAFEFFTKLGVDYYCFHDVDVAPQGQSLQEFQANLDTISEKLLQKQKETGVKLLWATQNLFSHPRYKDGAATAPSFDAFAYGCAQTRKMLEVGKKLGGETHVFWGGREGFATALNTKVKTELDHMASFLKMAVDYKKKIGFEAQFAIEPKAREPTAHQYDYDAQTVIGFLYQHGLEKDFKVNIEPNHTTLAGHDYVPEHDLRMASALGMLGSVDCNAGQPYLGWDTDEFPSDPRKALLSMLIIVQQGGIAPGGNNFDCKLRRESTDIEDMFIAHIGGMDCLARGLLGACKLLQENLLQKALDTRYLSWTSPLAKKVEEGKATLEEIEAYALKTPEPVTASGKQEYLEQLINRQSFGELALLYCAPRAASVKATTNAVLWVLDRAHFKEILLRASAKKLEEYRGYLDAVPLLSALLKEERLELAQALVEMHFYEGEQIITQGDTGATFFIMFSGTVDVYKDDMRITTLEASMARCTTQYFGEFALLEDERRTATVKVTSASARCLVLDRDAFQALLGPLKEIIESQKCRRQTDRFSQHEEMEAQRGAALNPDRVKIYKHDLAHVGLLGVGGFSKVELWQHTETGATYALKSIDKGVIMKYRMQETIYSEKKVMMMTRSPFLIRLVECFNSDDCLQILMEAALGGELLVTYSRKGFWGSMDHARYYVAGASFALEHLHERRIVYREPGAAGSSRDLKPENVLLDHRGFLKLTDMGLAKLVIGKTYTTPEYFAPEVIARLVRSLCTLRQVCWGPL</sequence>
<dbReference type="GO" id="GO:0004672">
    <property type="term" value="F:protein kinase activity"/>
    <property type="evidence" value="ECO:0007669"/>
    <property type="project" value="InterPro"/>
</dbReference>
<dbReference type="HAMAP" id="MF_00455">
    <property type="entry name" value="Xylose_isom_A"/>
    <property type="match status" value="1"/>
</dbReference>
<dbReference type="GO" id="GO:0042732">
    <property type="term" value="P:D-xylose metabolic process"/>
    <property type="evidence" value="ECO:0007669"/>
    <property type="project" value="UniProtKB-KW"/>
</dbReference>
<dbReference type="Proteomes" id="UP000601435">
    <property type="component" value="Unassembled WGS sequence"/>
</dbReference>
<dbReference type="InterPro" id="IPR014710">
    <property type="entry name" value="RmlC-like_jellyroll"/>
</dbReference>
<dbReference type="GO" id="GO:0005524">
    <property type="term" value="F:ATP binding"/>
    <property type="evidence" value="ECO:0007669"/>
    <property type="project" value="InterPro"/>
</dbReference>
<evidence type="ECO:0000256" key="3">
    <source>
        <dbReference type="ARBA" id="ARBA00022629"/>
    </source>
</evidence>
<dbReference type="AlphaFoldDB" id="A0A812KI58"/>
<evidence type="ECO:0000259" key="10">
    <source>
        <dbReference type="PROSITE" id="PS50042"/>
    </source>
</evidence>
<evidence type="ECO:0000256" key="8">
    <source>
        <dbReference type="RuleBase" id="RU000609"/>
    </source>
</evidence>
<dbReference type="InterPro" id="IPR001998">
    <property type="entry name" value="Xylose_isomerase"/>
</dbReference>
<dbReference type="Pfam" id="PF00069">
    <property type="entry name" value="Pkinase"/>
    <property type="match status" value="1"/>
</dbReference>
<evidence type="ECO:0000256" key="7">
    <source>
        <dbReference type="ARBA" id="ARBA00033659"/>
    </source>
</evidence>
<dbReference type="SMART" id="SM00100">
    <property type="entry name" value="cNMP"/>
    <property type="match status" value="2"/>
</dbReference>